<dbReference type="CDD" id="cd00741">
    <property type="entry name" value="Lipase"/>
    <property type="match status" value="1"/>
</dbReference>
<dbReference type="Proteomes" id="UP000274131">
    <property type="component" value="Unassembled WGS sequence"/>
</dbReference>
<dbReference type="AlphaFoldDB" id="A0A0N4V0Y2"/>
<dbReference type="OrthoDB" id="426718at2759"/>
<dbReference type="Gene3D" id="3.40.50.1820">
    <property type="entry name" value="alpha/beta hydrolase"/>
    <property type="match status" value="1"/>
</dbReference>
<dbReference type="EMBL" id="UXUI01007557">
    <property type="protein sequence ID" value="VDD88155.1"/>
    <property type="molecule type" value="Genomic_DNA"/>
</dbReference>
<accession>A0A0N4V0Y2</accession>
<protein>
    <submittedName>
        <fullName evidence="4">Lipase_3 domain-containing protein</fullName>
    </submittedName>
</protein>
<organism evidence="4">
    <name type="scientific">Enterobius vermicularis</name>
    <name type="common">Human pinworm</name>
    <dbReference type="NCBI Taxonomy" id="51028"/>
    <lineage>
        <taxon>Eukaryota</taxon>
        <taxon>Metazoa</taxon>
        <taxon>Ecdysozoa</taxon>
        <taxon>Nematoda</taxon>
        <taxon>Chromadorea</taxon>
        <taxon>Rhabditida</taxon>
        <taxon>Spirurina</taxon>
        <taxon>Oxyuridomorpha</taxon>
        <taxon>Oxyuroidea</taxon>
        <taxon>Oxyuridae</taxon>
        <taxon>Enterobius</taxon>
    </lineage>
</organism>
<dbReference type="InterPro" id="IPR002921">
    <property type="entry name" value="Fungal_lipase-type"/>
</dbReference>
<feature type="domain" description="Fungal lipase-type" evidence="1">
    <location>
        <begin position="8"/>
        <end position="139"/>
    </location>
</feature>
<keyword evidence="3" id="KW-1185">Reference proteome</keyword>
<reference evidence="4" key="1">
    <citation type="submission" date="2017-02" db="UniProtKB">
        <authorList>
            <consortium name="WormBaseParasite"/>
        </authorList>
    </citation>
    <scope>IDENTIFICATION</scope>
</reference>
<dbReference type="InterPro" id="IPR029058">
    <property type="entry name" value="AB_hydrolase_fold"/>
</dbReference>
<dbReference type="STRING" id="51028.A0A0N4V0Y2"/>
<dbReference type="Pfam" id="PF01764">
    <property type="entry name" value="Lipase_3"/>
    <property type="match status" value="1"/>
</dbReference>
<reference evidence="2 3" key="2">
    <citation type="submission" date="2018-10" db="EMBL/GenBank/DDBJ databases">
        <authorList>
            <consortium name="Pathogen Informatics"/>
        </authorList>
    </citation>
    <scope>NUCLEOTIDE SEQUENCE [LARGE SCALE GENOMIC DNA]</scope>
</reference>
<name>A0A0N4V0Y2_ENTVE</name>
<dbReference type="PANTHER" id="PTHR45908">
    <property type="entry name" value="PROTEIN CBG11750-RELATED"/>
    <property type="match status" value="1"/>
</dbReference>
<gene>
    <name evidence="2" type="ORF">EVEC_LOCUS3298</name>
</gene>
<dbReference type="WBParaSite" id="EVEC_0000359001-mRNA-1">
    <property type="protein sequence ID" value="EVEC_0000359001-mRNA-1"/>
    <property type="gene ID" value="EVEC_0000359001"/>
</dbReference>
<evidence type="ECO:0000313" key="2">
    <source>
        <dbReference type="EMBL" id="VDD88155.1"/>
    </source>
</evidence>
<sequence>MIEPADAVYRGTDSLQQLLAETLGIFVLRNVEGGGKVSSFFYNIFAKLWNDGIRSALSNATITYPHYELWATGISLGGSLVTIAVHVAVAEKMFKPQKINQELGIKNLLKYMIEQLSFFPYSYRVTHAQDIVPHLPPKNFLGYYQHRYEVWYNNAMKEKDPYSICYSGEDYRCSNSRWLNYGTEDHFTYFNTFVFKFIDDGCEYT</sequence>
<evidence type="ECO:0000259" key="1">
    <source>
        <dbReference type="Pfam" id="PF01764"/>
    </source>
</evidence>
<evidence type="ECO:0000313" key="4">
    <source>
        <dbReference type="WBParaSite" id="EVEC_0000359001-mRNA-1"/>
    </source>
</evidence>
<evidence type="ECO:0000313" key="3">
    <source>
        <dbReference type="Proteomes" id="UP000274131"/>
    </source>
</evidence>
<dbReference type="SUPFAM" id="SSF53474">
    <property type="entry name" value="alpha/beta-Hydrolases"/>
    <property type="match status" value="1"/>
</dbReference>
<proteinExistence type="predicted"/>
<dbReference type="GO" id="GO:0006629">
    <property type="term" value="P:lipid metabolic process"/>
    <property type="evidence" value="ECO:0007669"/>
    <property type="project" value="InterPro"/>
</dbReference>